<protein>
    <submittedName>
        <fullName evidence="2">RNA-dependent RNA polymerase</fullName>
    </submittedName>
</protein>
<sequence>MKSNAGPESLACAAFSCARKINGPTSWPIMMSPPSIPSKACRLVAQGVCHSCKVARSGIMENTHTEPLPALVLVPCRYCGWVRPKLRSKAGVVVCRPCWVARLGGSFRSHRGGAAVRRRIEERLWNPKKLYGARVSPEDPGGVGSRGAGSTVTALGTREGDSESRRSVSPVQRPSLRGIGGVRRIDALAALPAGFDRSLKDYYGGMGWLDEDTSSRSDAEAIPAGGRYPASTPLTEIAKYGDPCPTCQTGMRDEGLYGEVICLACSWGSGDSLKPVHSPFASSRPESATFETAVPPSGPPMADGREGEVPMETDARKLASSPGDERELPEAPEAGPPTLPSTATRREKEAATYSHYSAFAVRVHDPFEGRDVLEAMTDLLRTEPAREPLPAYTELTEVPSGMVCIDLAEPPPHLPLREFCRRVRIRQRALLAVSDDPESTRALLISRLLHRRRRPPPNVDHDGHVRFLDAVHRFPFRPLNPLRENRFRSACRAFAEERDSREPDIRRAQKSLDVAFGIYCHAIGAKKDDAPLRYDKKAADVALRGAIGSVGQQGNRIFRYPNLPKIDMNDDLGAARAFGIYMARKAFFAPDPTALPECAAKMVARITAPAPDPFPELRNRMVAMAARIARLMMVRTGWVPPFPSSGKSCRERSRALGGKRMAIVENDDPVPGVRIQPIMSAGKPRGICLHSYKCEEYAALNGLMLDGIRNCAWLVTGRTTAQWVEQCQLDWFSNEWDTEEWYFCSGDLQAATDNFSGRFAEAMIREVWACIAPWTSLPVEHALDNCISAHLFMSGADGIDEYVGRQQRGQLLSSDVSFPVLCVIGFISALVTNDDFDAVEALQDDEEFVDAVREYKKCGVNGDDIVIFGRKSIAEVWSEVAVPATGGVPEPTKSPCDTEFFTINSQLWRRRPGGLPYQINAILPAMLLHLNEKAAKAPHESWASLMSSPLLTAEAYDALAIDLCLFPELPIAWGGLGMHELIPESPTAEDLNLFRVRALWALESRGRPWTDLRPQNVPPRLRPILSLTSTGVTFGCPSAPDTSSRPVTGFLPRSLVKHVLQDRFMDPNVARWTNLGAQAPSADDVAFRVRVSLASNRISAAAFLEEARALYPLESDGEVYVEDFDLPEEYAGPAMTFENPQLPSRQYFGFLDRNEDRTQAALSVFSDHEFRWFRSKQIARCSTGRNAEALNRHFIMRVNRQFAHFLYRERVREAEAAFAYVRDLPVEIIDRILFLGNLLPGFSVSGASDPPLPPLYVQG</sequence>
<evidence type="ECO:0000313" key="3">
    <source>
        <dbReference type="Proteomes" id="UP000830782"/>
    </source>
</evidence>
<evidence type="ECO:0000256" key="1">
    <source>
        <dbReference type="SAM" id="MobiDB-lite"/>
    </source>
</evidence>
<dbReference type="RefSeq" id="YP_010799581.1">
    <property type="nucleotide sequence ID" value="NC_076679.1"/>
</dbReference>
<dbReference type="GeneID" id="80537997"/>
<accession>A0ABX5Y3U6</accession>
<proteinExistence type="predicted"/>
<dbReference type="EMBL" id="MK372908">
    <property type="protein sequence ID" value="QDW65429.1"/>
    <property type="molecule type" value="Genomic_RNA"/>
</dbReference>
<organism evidence="2 3">
    <name type="scientific">Rhizoctonia solani ourmia-like virus 4</name>
    <dbReference type="NCBI Taxonomy" id="2599430"/>
    <lineage>
        <taxon>Viruses</taxon>
        <taxon>Riboviria</taxon>
        <taxon>Orthornavirae</taxon>
        <taxon>Lenarviricota</taxon>
        <taxon>Miaviricetes</taxon>
        <taxon>Ourlivirales</taxon>
        <taxon>Botourmiaviridae</taxon>
        <taxon>Rhizoulivirus</taxon>
        <taxon>Rhizoulivirus gammarhizoctoniae</taxon>
    </lineage>
</organism>
<dbReference type="GO" id="GO:0003968">
    <property type="term" value="F:RNA-directed RNA polymerase activity"/>
    <property type="evidence" value="ECO:0007669"/>
    <property type="project" value="UniProtKB-KW"/>
</dbReference>
<name>A0ABX5Y3U6_9VIRU</name>
<keyword evidence="2" id="KW-0548">Nucleotidyltransferase</keyword>
<keyword evidence="2" id="KW-0696">RNA-directed RNA polymerase</keyword>
<reference evidence="2 3" key="1">
    <citation type="journal article" date="2019" name="Front. Cell. Infect. Microbiol.">
        <title>Extreme Diversity of Mycoviruses Present in Isolates of Rhizoctonia solani AG2-2 LP From Zoysia japonica From Brazil.</title>
        <authorList>
            <person name="Picarelli M.A.S.C."/>
            <person name="Forgia M."/>
            <person name="Rivas E.B."/>
            <person name="Nerva L."/>
            <person name="Chiapello M."/>
            <person name="Turina M."/>
            <person name="Colariccio A."/>
        </authorList>
    </citation>
    <scope>NUCLEOTIDE SEQUENCE [LARGE SCALE GENOMIC DNA]</scope>
</reference>
<keyword evidence="3" id="KW-1185">Reference proteome</keyword>
<feature type="region of interest" description="Disordered" evidence="1">
    <location>
        <begin position="135"/>
        <end position="173"/>
    </location>
</feature>
<feature type="compositionally biased region" description="Polar residues" evidence="1">
    <location>
        <begin position="280"/>
        <end position="290"/>
    </location>
</feature>
<dbReference type="Proteomes" id="UP000830782">
    <property type="component" value="Segment"/>
</dbReference>
<feature type="region of interest" description="Disordered" evidence="1">
    <location>
        <begin position="278"/>
        <end position="348"/>
    </location>
</feature>
<evidence type="ECO:0000313" key="2">
    <source>
        <dbReference type="EMBL" id="QDW65429.1"/>
    </source>
</evidence>
<feature type="compositionally biased region" description="Basic and acidic residues" evidence="1">
    <location>
        <begin position="303"/>
        <end position="329"/>
    </location>
</feature>
<keyword evidence="2" id="KW-0808">Transferase</keyword>